<evidence type="ECO:0000256" key="8">
    <source>
        <dbReference type="ARBA" id="ARBA00022723"/>
    </source>
</evidence>
<evidence type="ECO:0000256" key="4">
    <source>
        <dbReference type="ARBA" id="ARBA00011242"/>
    </source>
</evidence>
<evidence type="ECO:0000256" key="10">
    <source>
        <dbReference type="ARBA" id="ARBA00022828"/>
    </source>
</evidence>
<evidence type="ECO:0000256" key="3">
    <source>
        <dbReference type="ARBA" id="ARBA00006778"/>
    </source>
</evidence>
<dbReference type="GO" id="GO:0043657">
    <property type="term" value="C:host cell"/>
    <property type="evidence" value="ECO:0007669"/>
    <property type="project" value="GOC"/>
</dbReference>
<evidence type="ECO:0000256" key="15">
    <source>
        <dbReference type="ARBA" id="ARBA00031336"/>
    </source>
</evidence>
<feature type="domain" description="CCHC-type" evidence="18">
    <location>
        <begin position="469"/>
        <end position="485"/>
    </location>
</feature>
<comment type="function">
    <text evidence="14">Self assembles to form an icosahedral capsid, about 50 nm in diameter, nm, composed of 420 subunits of the viral capsid protein. The capsid encapsulates the genomic dsDNA. Following virus entry into host cell, provides nuclear import of the viral genome. Virus particles do not enter the nucleus, but dock at the nuclear membrane through the interaction with host importins.</text>
</comment>
<dbReference type="InterPro" id="IPR001988">
    <property type="entry name" value="Caulimo_coat"/>
</dbReference>
<comment type="subcellular location">
    <subcellularLocation>
        <location evidence="1">Host nucleus</location>
    </subcellularLocation>
    <subcellularLocation>
        <location evidence="2">Virion</location>
    </subcellularLocation>
</comment>
<keyword evidence="13" id="KW-1160">Virus entry into host cell</keyword>
<accession>B8Y870</accession>
<evidence type="ECO:0000256" key="2">
    <source>
        <dbReference type="ARBA" id="ARBA00004328"/>
    </source>
</evidence>
<evidence type="ECO:0000256" key="14">
    <source>
        <dbReference type="ARBA" id="ARBA00024644"/>
    </source>
</evidence>
<feature type="region of interest" description="Disordered" evidence="17">
    <location>
        <begin position="86"/>
        <end position="114"/>
    </location>
</feature>
<evidence type="ECO:0000256" key="5">
    <source>
        <dbReference type="ARBA" id="ARBA00022524"/>
    </source>
</evidence>
<proteinExistence type="inferred from homology"/>
<reference evidence="19 20" key="1">
    <citation type="submission" date="2008-11" db="EMBL/GenBank/DDBJ databases">
        <title>Complete sequence of Rudbeckia flower distortion virus (RuFDV), a pararetrovirus in the family Caulimoviridae isolated from Rudbeckia hirta.</title>
        <authorList>
            <person name="Lockhart B."/>
            <person name="Olszewski N."/>
        </authorList>
    </citation>
    <scope>NUCLEOTIDE SEQUENCE [LARGE SCALE GENOMIC DNA]</scope>
    <source>
        <strain evidence="19">Minnesota</strain>
    </source>
</reference>
<evidence type="ECO:0000256" key="1">
    <source>
        <dbReference type="ARBA" id="ARBA00004147"/>
    </source>
</evidence>
<organism evidence="19 20">
    <name type="scientific">Rudbeckia flower distortion virus</name>
    <dbReference type="NCBI Taxonomy" id="587370"/>
    <lineage>
        <taxon>Viruses</taxon>
        <taxon>Riboviria</taxon>
        <taxon>Pararnavirae</taxon>
        <taxon>Artverviricota</taxon>
        <taxon>Revtraviricetes</taxon>
        <taxon>Ortervirales</taxon>
        <taxon>Caulimoviridae</taxon>
        <taxon>Ruflodivirus</taxon>
        <taxon>Ruflodivirus deformatiorudbeckiae</taxon>
    </lineage>
</organism>
<keyword evidence="5" id="KW-1163">Viral penetration into host nucleus</keyword>
<keyword evidence="9 16" id="KW-0863">Zinc-finger</keyword>
<evidence type="ECO:0000256" key="11">
    <source>
        <dbReference type="ARBA" id="ARBA00022833"/>
    </source>
</evidence>
<dbReference type="GO" id="GO:0003676">
    <property type="term" value="F:nucleic acid binding"/>
    <property type="evidence" value="ECO:0007669"/>
    <property type="project" value="InterPro"/>
</dbReference>
<dbReference type="OrthoDB" id="16301at10239"/>
<keyword evidence="6" id="KW-0167">Capsid protein</keyword>
<dbReference type="GO" id="GO:0042025">
    <property type="term" value="C:host cell nucleus"/>
    <property type="evidence" value="ECO:0007669"/>
    <property type="project" value="UniProtKB-SubCell"/>
</dbReference>
<protein>
    <recommendedName>
        <fullName evidence="15">Coat protein</fullName>
    </recommendedName>
</protein>
<evidence type="ECO:0000259" key="18">
    <source>
        <dbReference type="PROSITE" id="PS50158"/>
    </source>
</evidence>
<evidence type="ECO:0000256" key="13">
    <source>
        <dbReference type="ARBA" id="ARBA00023296"/>
    </source>
</evidence>
<evidence type="ECO:0000256" key="7">
    <source>
        <dbReference type="ARBA" id="ARBA00022562"/>
    </source>
</evidence>
<dbReference type="SMART" id="SM00343">
    <property type="entry name" value="ZnF_C2HC"/>
    <property type="match status" value="1"/>
</dbReference>
<keyword evidence="10" id="KW-1145">T=7 icosahedral capsid protein</keyword>
<keyword evidence="7" id="KW-1048">Host nucleus</keyword>
<comment type="subunit">
    <text evidence="4">Interacts (via nuclear localization signal) with host importin alpha.</text>
</comment>
<dbReference type="RefSeq" id="YP_002519386.1">
    <property type="nucleotide sequence ID" value="NC_011920.1"/>
</dbReference>
<evidence type="ECO:0000313" key="19">
    <source>
        <dbReference type="EMBL" id="ACL36981.1"/>
    </source>
</evidence>
<dbReference type="GO" id="GO:0075732">
    <property type="term" value="P:viral penetration into host nucleus"/>
    <property type="evidence" value="ECO:0007669"/>
    <property type="project" value="UniProtKB-KW"/>
</dbReference>
<evidence type="ECO:0000256" key="16">
    <source>
        <dbReference type="PROSITE-ProRule" id="PRU00047"/>
    </source>
</evidence>
<keyword evidence="12" id="KW-0946">Virion</keyword>
<dbReference type="PRINTS" id="PR00221">
    <property type="entry name" value="CAULIMOCOAT"/>
</dbReference>
<keyword evidence="11" id="KW-0862">Zinc</keyword>
<evidence type="ECO:0000256" key="12">
    <source>
        <dbReference type="ARBA" id="ARBA00022844"/>
    </source>
</evidence>
<keyword evidence="20" id="KW-1185">Reference proteome</keyword>
<evidence type="ECO:0000256" key="6">
    <source>
        <dbReference type="ARBA" id="ARBA00022561"/>
    </source>
</evidence>
<dbReference type="InterPro" id="IPR001878">
    <property type="entry name" value="Znf_CCHC"/>
</dbReference>
<keyword evidence="8" id="KW-0479">Metal-binding</keyword>
<dbReference type="GO" id="GO:0005198">
    <property type="term" value="F:structural molecule activity"/>
    <property type="evidence" value="ECO:0007669"/>
    <property type="project" value="InterPro"/>
</dbReference>
<dbReference type="GO" id="GO:0039620">
    <property type="term" value="C:T=7 icosahedral viral capsid"/>
    <property type="evidence" value="ECO:0007669"/>
    <property type="project" value="UniProtKB-KW"/>
</dbReference>
<comment type="similarity">
    <text evidence="3">Belongs to the caulimoviridae capsid protein family.</text>
</comment>
<dbReference type="GeneID" id="7360983"/>
<dbReference type="KEGG" id="vg:7360983"/>
<evidence type="ECO:0000256" key="17">
    <source>
        <dbReference type="SAM" id="MobiDB-lite"/>
    </source>
</evidence>
<evidence type="ECO:0000256" key="9">
    <source>
        <dbReference type="ARBA" id="ARBA00022771"/>
    </source>
</evidence>
<dbReference type="PROSITE" id="PS50158">
    <property type="entry name" value="ZF_CCHC"/>
    <property type="match status" value="1"/>
</dbReference>
<name>B8Y870_9VIRU</name>
<dbReference type="EMBL" id="FJ493469">
    <property type="protein sequence ID" value="ACL36981.1"/>
    <property type="molecule type" value="Genomic_DNA"/>
</dbReference>
<dbReference type="GO" id="GO:0046718">
    <property type="term" value="P:symbiont entry into host cell"/>
    <property type="evidence" value="ECO:0007669"/>
    <property type="project" value="UniProtKB-KW"/>
</dbReference>
<evidence type="ECO:0000313" key="20">
    <source>
        <dbReference type="Proteomes" id="UP000201408"/>
    </source>
</evidence>
<dbReference type="SUPFAM" id="SSF57756">
    <property type="entry name" value="Retrovirus zinc finger-like domains"/>
    <property type="match status" value="1"/>
</dbReference>
<dbReference type="GO" id="GO:0008270">
    <property type="term" value="F:zinc ion binding"/>
    <property type="evidence" value="ECO:0007669"/>
    <property type="project" value="UniProtKB-KW"/>
</dbReference>
<dbReference type="Proteomes" id="UP000201408">
    <property type="component" value="Segment"/>
</dbReference>
<dbReference type="InterPro" id="IPR036875">
    <property type="entry name" value="Znf_CCHC_sf"/>
</dbReference>
<sequence length="541" mass="63471">MIFPILVKTFIIISGSHTVHRFIKNISKPEQTEQLYPLIDTNVSNEILTQEVIDNIQSFQIKTEQDEPVQEKLYGYEDDEEEILVDNSSYGSIPEDEDPEERAYNEEGQGSGIPEFNVIPKNEGAEHYDPFNDFQRNYDSDRRRYPRGHFNFSDLRFPRETNVPLEFQPRSYKNSTLSVLNIDCIVNKAQAIDDWIAATDVMILTNEGLRNNIKNAWAFITHLVSGNITEYINRLNEEQKKKLFEESKDGHDLLRLFRAALYAAFLGIDIKNNPEEAQLKKEENAMWRLNNICISDLCLLDEFHCEFEKYFYQLSVDNQERYLQVYSDKIPGEVGFEHRRSWRERDPSILDTLGGRKRSLDEYIARECTRRLLFKQVKRTAKICCKPNNLNIPGNYGCYPTVPAKNRNKKLFQKKKLKRFKKTNRNSYYKAKPAFRRKFFRKRKTVVKPTTKTADNKAKYCPKGKPNCRCWLCKEEGHYANACPNKEKIDSKQVKLFETIYLLQGFEPIEDDENLSDSDSIYYLTDDEIEDYSSDESESEN</sequence>